<proteinExistence type="predicted"/>
<dbReference type="EMBL" id="MCGO01000084">
    <property type="protein sequence ID" value="ORY30142.1"/>
    <property type="molecule type" value="Genomic_DNA"/>
</dbReference>
<dbReference type="Proteomes" id="UP000193642">
    <property type="component" value="Unassembled WGS sequence"/>
</dbReference>
<reference evidence="2 3" key="1">
    <citation type="submission" date="2016-07" db="EMBL/GenBank/DDBJ databases">
        <title>Pervasive Adenine N6-methylation of Active Genes in Fungi.</title>
        <authorList>
            <consortium name="DOE Joint Genome Institute"/>
            <person name="Mondo S.J."/>
            <person name="Dannebaum R.O."/>
            <person name="Kuo R.C."/>
            <person name="Labutti K."/>
            <person name="Haridas S."/>
            <person name="Kuo A."/>
            <person name="Salamov A."/>
            <person name="Ahrendt S.R."/>
            <person name="Lipzen A."/>
            <person name="Sullivan W."/>
            <person name="Andreopoulos W.B."/>
            <person name="Clum A."/>
            <person name="Lindquist E."/>
            <person name="Daum C."/>
            <person name="Ramamoorthy G.K."/>
            <person name="Gryganskyi A."/>
            <person name="Culley D."/>
            <person name="Magnuson J.K."/>
            <person name="James T.Y."/>
            <person name="O'Malley M.A."/>
            <person name="Stajich J.E."/>
            <person name="Spatafora J.W."/>
            <person name="Visel A."/>
            <person name="Grigoriev I.V."/>
        </authorList>
    </citation>
    <scope>NUCLEOTIDE SEQUENCE [LARGE SCALE GENOMIC DNA]</scope>
    <source>
        <strain evidence="2 3">JEL800</strain>
    </source>
</reference>
<sequence length="235" mass="27232">MEMIRKMQRKEENDVLMGFMRATEDNRLKEMVKKSGVDALGLVQQSFPDWKPELFGTKVSPRRETTQSKDILVKVKEEAAVLVGQSRGSSFRQDSTIRTVVHQPPPTRGHATGIVKDWSYLYVKDFAGYHPYKNGAQSYDAFRKTSRERVDGPGYQHHQQYQDNRGLYPQYQASRLHTFQQHYQTVSSPSFPPPPPTHTYDPRQYQHGQNSMMAPIYWPNPSPSNYAPPYPYYPD</sequence>
<feature type="region of interest" description="Disordered" evidence="1">
    <location>
        <begin position="185"/>
        <end position="205"/>
    </location>
</feature>
<dbReference type="AlphaFoldDB" id="A0A1Y2B5M9"/>
<comment type="caution">
    <text evidence="2">The sequence shown here is derived from an EMBL/GenBank/DDBJ whole genome shotgun (WGS) entry which is preliminary data.</text>
</comment>
<keyword evidence="3" id="KW-1185">Reference proteome</keyword>
<name>A0A1Y2B5M9_9FUNG</name>
<accession>A0A1Y2B5M9</accession>
<organism evidence="2 3">
    <name type="scientific">Rhizoclosmatium globosum</name>
    <dbReference type="NCBI Taxonomy" id="329046"/>
    <lineage>
        <taxon>Eukaryota</taxon>
        <taxon>Fungi</taxon>
        <taxon>Fungi incertae sedis</taxon>
        <taxon>Chytridiomycota</taxon>
        <taxon>Chytridiomycota incertae sedis</taxon>
        <taxon>Chytridiomycetes</taxon>
        <taxon>Chytridiales</taxon>
        <taxon>Chytriomycetaceae</taxon>
        <taxon>Rhizoclosmatium</taxon>
    </lineage>
</organism>
<protein>
    <submittedName>
        <fullName evidence="2">Uncharacterized protein</fullName>
    </submittedName>
</protein>
<evidence type="ECO:0000256" key="1">
    <source>
        <dbReference type="SAM" id="MobiDB-lite"/>
    </source>
</evidence>
<gene>
    <name evidence="2" type="ORF">BCR33DRAFT_724464</name>
</gene>
<evidence type="ECO:0000313" key="3">
    <source>
        <dbReference type="Proteomes" id="UP000193642"/>
    </source>
</evidence>
<evidence type="ECO:0000313" key="2">
    <source>
        <dbReference type="EMBL" id="ORY30142.1"/>
    </source>
</evidence>
<dbReference type="OrthoDB" id="10395769at2759"/>
<feature type="non-terminal residue" evidence="2">
    <location>
        <position position="235"/>
    </location>
</feature>